<keyword evidence="1" id="KW-0456">Lyase</keyword>
<dbReference type="PANTHER" id="PTHR42905:SF16">
    <property type="entry name" value="CARBOXYPHOSPHONOENOLPYRUVATE PHOSPHONOMUTASE-LIKE PROTEIN (AFU_ORTHOLOGUE AFUA_5G07230)"/>
    <property type="match status" value="1"/>
</dbReference>
<dbReference type="CDD" id="cd00377">
    <property type="entry name" value="ICL_PEPM"/>
    <property type="match status" value="1"/>
</dbReference>
<sequence length="256" mass="26466">MLQEKSAAFRELHKPGAPVVLGNIWDALGARAAEEAGFPAVATTSETVARSLGYEDFEAAPADEMLAAAARIAGAVSVPVTVDVESGYGLEPAELVARLVKIGAAGLNIEDTDYRADKLADPADQARRIAGIREAAEKIGVPLVINARTDVFLRAVTTGAAESSAVDEAVARGKEYLAAGADVVYPLLASEEQIIGSLVEQLGPINVLATPVAPSIERLAELGVTRVSLGPGLGRGYEGWLKEELTGLAAKAKALG</sequence>
<gene>
    <name evidence="1" type="ORF">GCM10010470_13010</name>
</gene>
<dbReference type="Gene3D" id="3.20.20.60">
    <property type="entry name" value="Phosphoenolpyruvate-binding domains"/>
    <property type="match status" value="1"/>
</dbReference>
<accession>A0ABN3VA42</accession>
<dbReference type="EMBL" id="BAAAUX010000006">
    <property type="protein sequence ID" value="GAA2780590.1"/>
    <property type="molecule type" value="Genomic_DNA"/>
</dbReference>
<dbReference type="Pfam" id="PF13714">
    <property type="entry name" value="PEP_mutase"/>
    <property type="match status" value="1"/>
</dbReference>
<dbReference type="Proteomes" id="UP001500979">
    <property type="component" value="Unassembled WGS sequence"/>
</dbReference>
<evidence type="ECO:0000313" key="1">
    <source>
        <dbReference type="EMBL" id="GAA2780590.1"/>
    </source>
</evidence>
<keyword evidence="2" id="KW-1185">Reference proteome</keyword>
<organism evidence="1 2">
    <name type="scientific">Saccharopolyspora taberi</name>
    <dbReference type="NCBI Taxonomy" id="60895"/>
    <lineage>
        <taxon>Bacteria</taxon>
        <taxon>Bacillati</taxon>
        <taxon>Actinomycetota</taxon>
        <taxon>Actinomycetes</taxon>
        <taxon>Pseudonocardiales</taxon>
        <taxon>Pseudonocardiaceae</taxon>
        <taxon>Saccharopolyspora</taxon>
    </lineage>
</organism>
<dbReference type="GO" id="GO:0016829">
    <property type="term" value="F:lyase activity"/>
    <property type="evidence" value="ECO:0007669"/>
    <property type="project" value="UniProtKB-KW"/>
</dbReference>
<dbReference type="InterPro" id="IPR040442">
    <property type="entry name" value="Pyrv_kinase-like_dom_sf"/>
</dbReference>
<comment type="caution">
    <text evidence="1">The sequence shown here is derived from an EMBL/GenBank/DDBJ whole genome shotgun (WGS) entry which is preliminary data.</text>
</comment>
<dbReference type="RefSeq" id="WP_344678509.1">
    <property type="nucleotide sequence ID" value="NZ_BAAAUX010000006.1"/>
</dbReference>
<protein>
    <submittedName>
        <fullName evidence="1">Isocitrate lyase/phosphoenolpyruvate mutase family protein</fullName>
    </submittedName>
</protein>
<dbReference type="SUPFAM" id="SSF51621">
    <property type="entry name" value="Phosphoenolpyruvate/pyruvate domain"/>
    <property type="match status" value="1"/>
</dbReference>
<dbReference type="InterPro" id="IPR039556">
    <property type="entry name" value="ICL/PEPM"/>
</dbReference>
<dbReference type="PANTHER" id="PTHR42905">
    <property type="entry name" value="PHOSPHOENOLPYRUVATE CARBOXYLASE"/>
    <property type="match status" value="1"/>
</dbReference>
<reference evidence="1 2" key="1">
    <citation type="journal article" date="2019" name="Int. J. Syst. Evol. Microbiol.">
        <title>The Global Catalogue of Microorganisms (GCM) 10K type strain sequencing project: providing services to taxonomists for standard genome sequencing and annotation.</title>
        <authorList>
            <consortium name="The Broad Institute Genomics Platform"/>
            <consortium name="The Broad Institute Genome Sequencing Center for Infectious Disease"/>
            <person name="Wu L."/>
            <person name="Ma J."/>
        </authorList>
    </citation>
    <scope>NUCLEOTIDE SEQUENCE [LARGE SCALE GENOMIC DNA]</scope>
    <source>
        <strain evidence="1 2">JCM 9383</strain>
    </source>
</reference>
<proteinExistence type="predicted"/>
<evidence type="ECO:0000313" key="2">
    <source>
        <dbReference type="Proteomes" id="UP001500979"/>
    </source>
</evidence>
<name>A0ABN3VA42_9PSEU</name>
<dbReference type="InterPro" id="IPR015813">
    <property type="entry name" value="Pyrv/PenolPyrv_kinase-like_dom"/>
</dbReference>